<evidence type="ECO:0008006" key="6">
    <source>
        <dbReference type="Google" id="ProtNLM"/>
    </source>
</evidence>
<organism evidence="3 5">
    <name type="scientific">Vanilla planifolia</name>
    <name type="common">Vanilla</name>
    <dbReference type="NCBI Taxonomy" id="51239"/>
    <lineage>
        <taxon>Eukaryota</taxon>
        <taxon>Viridiplantae</taxon>
        <taxon>Streptophyta</taxon>
        <taxon>Embryophyta</taxon>
        <taxon>Tracheophyta</taxon>
        <taxon>Spermatophyta</taxon>
        <taxon>Magnoliopsida</taxon>
        <taxon>Liliopsida</taxon>
        <taxon>Asparagales</taxon>
        <taxon>Orchidaceae</taxon>
        <taxon>Vanilloideae</taxon>
        <taxon>Vanilleae</taxon>
        <taxon>Vanilla</taxon>
    </lineage>
</organism>
<name>A0A835RQ67_VANPL</name>
<dbReference type="Proteomes" id="UP000636800">
    <property type="component" value="Chromosome 3"/>
</dbReference>
<gene>
    <name evidence="3" type="ORF">HPP92_006855</name>
    <name evidence="2" type="ORF">HPP92_007088</name>
</gene>
<evidence type="ECO:0000313" key="4">
    <source>
        <dbReference type="Proteomes" id="UP000636800"/>
    </source>
</evidence>
<proteinExistence type="predicted"/>
<accession>A0A835RQ67</accession>
<sequence length="114" mass="12913">MTARWASTMLVCFGSGVHAFDTPCVAGTCRRQRRGENQTRKIRGFARSVDAYAGKYRLRPSGATCVQMDGSGSPQFHNRVLAFRSFFIDASRRYPLSKLDWSYRGLHGRDDVCR</sequence>
<dbReference type="EMBL" id="JADCNM010000003">
    <property type="protein sequence ID" value="KAG0489992.1"/>
    <property type="molecule type" value="Genomic_DNA"/>
</dbReference>
<dbReference type="Proteomes" id="UP000639772">
    <property type="component" value="Chromosome 3"/>
</dbReference>
<feature type="chain" id="PRO_5036240335" description="Secreted protein" evidence="1">
    <location>
        <begin position="20"/>
        <end position="114"/>
    </location>
</feature>
<keyword evidence="1" id="KW-0732">Signal</keyword>
<evidence type="ECO:0000313" key="3">
    <source>
        <dbReference type="EMBL" id="KAG0489992.1"/>
    </source>
</evidence>
<dbReference type="AlphaFoldDB" id="A0A835RQ67"/>
<evidence type="ECO:0000313" key="5">
    <source>
        <dbReference type="Proteomes" id="UP000639772"/>
    </source>
</evidence>
<evidence type="ECO:0000313" key="2">
    <source>
        <dbReference type="EMBL" id="KAG0488277.1"/>
    </source>
</evidence>
<dbReference type="EMBL" id="JADCNL010000003">
    <property type="protein sequence ID" value="KAG0488277.1"/>
    <property type="molecule type" value="Genomic_DNA"/>
</dbReference>
<keyword evidence="4" id="KW-1185">Reference proteome</keyword>
<reference evidence="4 5" key="1">
    <citation type="journal article" date="2020" name="Nat. Food">
        <title>A phased Vanilla planifolia genome enables genetic improvement of flavour and production.</title>
        <authorList>
            <person name="Hasing T."/>
            <person name="Tang H."/>
            <person name="Brym M."/>
            <person name="Khazi F."/>
            <person name="Huang T."/>
            <person name="Chambers A.H."/>
        </authorList>
    </citation>
    <scope>NUCLEOTIDE SEQUENCE [LARGE SCALE GENOMIC DNA]</scope>
    <source>
        <tissue evidence="3">Leaf</tissue>
    </source>
</reference>
<protein>
    <recommendedName>
        <fullName evidence="6">Secreted protein</fullName>
    </recommendedName>
</protein>
<evidence type="ECO:0000256" key="1">
    <source>
        <dbReference type="SAM" id="SignalP"/>
    </source>
</evidence>
<comment type="caution">
    <text evidence="3">The sequence shown here is derived from an EMBL/GenBank/DDBJ whole genome shotgun (WGS) entry which is preliminary data.</text>
</comment>
<feature type="signal peptide" evidence="1">
    <location>
        <begin position="1"/>
        <end position="19"/>
    </location>
</feature>